<reference evidence="2 3" key="1">
    <citation type="submission" date="2015-01" db="EMBL/GenBank/DDBJ databases">
        <title>Evolution of Trichinella species and genotypes.</title>
        <authorList>
            <person name="Korhonen P.K."/>
            <person name="Edoardo P."/>
            <person name="Giuseppe L.R."/>
            <person name="Gasser R.B."/>
        </authorList>
    </citation>
    <scope>NUCLEOTIDE SEQUENCE [LARGE SCALE GENOMIC DNA]</scope>
    <source>
        <strain evidence="2">ISS3</strain>
    </source>
</reference>
<keyword evidence="3" id="KW-1185">Reference proteome</keyword>
<protein>
    <submittedName>
        <fullName evidence="2">Uncharacterized protein</fullName>
    </submittedName>
</protein>
<sequence>MKLTNGDEIQFVSNQKNQQKLIYRGRCFTLKRTKNPSAAMQQSPPIGKSRTNSNSGPSLDPRLVPGAISVAIISWKAVSPPA</sequence>
<evidence type="ECO:0000256" key="1">
    <source>
        <dbReference type="SAM" id="MobiDB-lite"/>
    </source>
</evidence>
<evidence type="ECO:0000313" key="3">
    <source>
        <dbReference type="Proteomes" id="UP000054776"/>
    </source>
</evidence>
<dbReference type="InParanoid" id="A0A0V1BLC2"/>
<feature type="region of interest" description="Disordered" evidence="1">
    <location>
        <begin position="33"/>
        <end position="61"/>
    </location>
</feature>
<feature type="compositionally biased region" description="Polar residues" evidence="1">
    <location>
        <begin position="35"/>
        <end position="57"/>
    </location>
</feature>
<organism evidence="2 3">
    <name type="scientific">Trichinella spiralis</name>
    <name type="common">Trichina worm</name>
    <dbReference type="NCBI Taxonomy" id="6334"/>
    <lineage>
        <taxon>Eukaryota</taxon>
        <taxon>Metazoa</taxon>
        <taxon>Ecdysozoa</taxon>
        <taxon>Nematoda</taxon>
        <taxon>Enoplea</taxon>
        <taxon>Dorylaimia</taxon>
        <taxon>Trichinellida</taxon>
        <taxon>Trichinellidae</taxon>
        <taxon>Trichinella</taxon>
    </lineage>
</organism>
<dbReference type="Proteomes" id="UP000054776">
    <property type="component" value="Unassembled WGS sequence"/>
</dbReference>
<comment type="caution">
    <text evidence="2">The sequence shown here is derived from an EMBL/GenBank/DDBJ whole genome shotgun (WGS) entry which is preliminary data.</text>
</comment>
<dbReference type="EMBL" id="JYDH01000029">
    <property type="protein sequence ID" value="KRY37979.1"/>
    <property type="molecule type" value="Genomic_DNA"/>
</dbReference>
<accession>A0A0V1BLC2</accession>
<gene>
    <name evidence="2" type="ORF">T01_16146</name>
</gene>
<evidence type="ECO:0000313" key="2">
    <source>
        <dbReference type="EMBL" id="KRY37979.1"/>
    </source>
</evidence>
<dbReference type="AlphaFoldDB" id="A0A0V1BLC2"/>
<name>A0A0V1BLC2_TRISP</name>
<proteinExistence type="predicted"/>